<evidence type="ECO:0000259" key="2">
    <source>
        <dbReference type="Pfam" id="PF09917"/>
    </source>
</evidence>
<reference evidence="4" key="1">
    <citation type="journal article" date="2019" name="Int. J. Syst. Evol. Microbiol.">
        <title>The Global Catalogue of Microorganisms (GCM) 10K type strain sequencing project: providing services to taxonomists for standard genome sequencing and annotation.</title>
        <authorList>
            <consortium name="The Broad Institute Genomics Platform"/>
            <consortium name="The Broad Institute Genome Sequencing Center for Infectious Disease"/>
            <person name="Wu L."/>
            <person name="Ma J."/>
        </authorList>
    </citation>
    <scope>NUCLEOTIDE SEQUENCE [LARGE SCALE GENOMIC DNA]</scope>
    <source>
        <strain evidence="4">KCTC 42984</strain>
    </source>
</reference>
<keyword evidence="4" id="KW-1185">Reference proteome</keyword>
<evidence type="ECO:0000313" key="4">
    <source>
        <dbReference type="Proteomes" id="UP001595604"/>
    </source>
</evidence>
<dbReference type="Gene3D" id="2.40.128.520">
    <property type="match status" value="1"/>
</dbReference>
<dbReference type="PANTHER" id="PTHR36919:SF2">
    <property type="entry name" value="BLL6627 PROTEIN"/>
    <property type="match status" value="1"/>
</dbReference>
<evidence type="ECO:0000313" key="3">
    <source>
        <dbReference type="EMBL" id="MFC3174635.1"/>
    </source>
</evidence>
<dbReference type="InterPro" id="IPR019223">
    <property type="entry name" value="DUF2147"/>
</dbReference>
<evidence type="ECO:0000256" key="1">
    <source>
        <dbReference type="SAM" id="SignalP"/>
    </source>
</evidence>
<feature type="domain" description="DUF2147" evidence="2">
    <location>
        <begin position="40"/>
        <end position="144"/>
    </location>
</feature>
<sequence length="145" mass="15651">MIRPLVALLALLTALPVAWLPGAAQANPAGTDPRGGDLRGLWRNPDGSVLVRIDPCGTEVCGTVVGATTEAQNDARDGGYPRLIGLRILYGYHATSARHWVGRVLVPDLGHVFSSHIDLVDPDHARIAGCLFHQHLCQTQLWHRA</sequence>
<proteinExistence type="predicted"/>
<accession>A0ABV7IPQ8</accession>
<comment type="caution">
    <text evidence="3">The sequence shown here is derived from an EMBL/GenBank/DDBJ whole genome shotgun (WGS) entry which is preliminary data.</text>
</comment>
<dbReference type="PANTHER" id="PTHR36919">
    <property type="entry name" value="BLR1215 PROTEIN"/>
    <property type="match status" value="1"/>
</dbReference>
<feature type="signal peptide" evidence="1">
    <location>
        <begin position="1"/>
        <end position="26"/>
    </location>
</feature>
<protein>
    <submittedName>
        <fullName evidence="3">DUF2147 domain-containing protein</fullName>
    </submittedName>
</protein>
<gene>
    <name evidence="3" type="ORF">ACFOD9_10260</name>
</gene>
<dbReference type="EMBL" id="JBHRTQ010000008">
    <property type="protein sequence ID" value="MFC3174635.1"/>
    <property type="molecule type" value="Genomic_DNA"/>
</dbReference>
<dbReference type="Proteomes" id="UP001595604">
    <property type="component" value="Unassembled WGS sequence"/>
</dbReference>
<organism evidence="3 4">
    <name type="scientific">Novosphingobium bradum</name>
    <dbReference type="NCBI Taxonomy" id="1737444"/>
    <lineage>
        <taxon>Bacteria</taxon>
        <taxon>Pseudomonadati</taxon>
        <taxon>Pseudomonadota</taxon>
        <taxon>Alphaproteobacteria</taxon>
        <taxon>Sphingomonadales</taxon>
        <taxon>Sphingomonadaceae</taxon>
        <taxon>Novosphingobium</taxon>
    </lineage>
</organism>
<feature type="chain" id="PRO_5045926759" evidence="1">
    <location>
        <begin position="27"/>
        <end position="145"/>
    </location>
</feature>
<keyword evidence="1" id="KW-0732">Signal</keyword>
<dbReference type="Pfam" id="PF09917">
    <property type="entry name" value="DUF2147"/>
    <property type="match status" value="1"/>
</dbReference>
<name>A0ABV7IPQ8_9SPHN</name>
<dbReference type="RefSeq" id="WP_379510019.1">
    <property type="nucleotide sequence ID" value="NZ_JBHRTQ010000008.1"/>
</dbReference>